<evidence type="ECO:0000256" key="5">
    <source>
        <dbReference type="ARBA" id="ARBA00023136"/>
    </source>
</evidence>
<evidence type="ECO:0000256" key="6">
    <source>
        <dbReference type="SAM" id="Phobius"/>
    </source>
</evidence>
<evidence type="ECO:0000256" key="4">
    <source>
        <dbReference type="ARBA" id="ARBA00022989"/>
    </source>
</evidence>
<keyword evidence="2" id="KW-1003">Cell membrane</keyword>
<evidence type="ECO:0000313" key="9">
    <source>
        <dbReference type="Proteomes" id="UP000195305"/>
    </source>
</evidence>
<feature type="transmembrane region" description="Helical" evidence="6">
    <location>
        <begin position="126"/>
        <end position="147"/>
    </location>
</feature>
<dbReference type="Proteomes" id="UP000195305">
    <property type="component" value="Unassembled WGS sequence"/>
</dbReference>
<sequence>MSKKKQRNQKKKKEQIRNYDVLRVRMRRFFAMIIDWYLAQMIAVIPITFYFRGGDYLKASMFQLENYDFEIGLFLGVFGIVVGIIYYVLIPIFWKGQTIGKKICKIKIVQVDGSPVKPFSIMIRELIGSTFLEGGIIIIATYIRRMLPLFGLTALVDPLKYIAYGLTIASIVYAYFQPLSQAFHDKIAKTVVVSEK</sequence>
<comment type="subcellular location">
    <subcellularLocation>
        <location evidence="1">Cell membrane</location>
        <topology evidence="1">Multi-pass membrane protein</topology>
    </subcellularLocation>
</comment>
<reference evidence="8 9" key="1">
    <citation type="journal article" date="2018" name="BMC Genomics">
        <title>Whole genome sequencing and function prediction of 133 gut anaerobes isolated from chicken caecum in pure cultures.</title>
        <authorList>
            <person name="Medvecky M."/>
            <person name="Cejkova D."/>
            <person name="Polansky O."/>
            <person name="Karasova D."/>
            <person name="Kubasova T."/>
            <person name="Cizek A."/>
            <person name="Rychlik I."/>
        </authorList>
    </citation>
    <scope>NUCLEOTIDE SEQUENCE [LARGE SCALE GENOMIC DNA]</scope>
    <source>
        <strain evidence="8 9">An13</strain>
    </source>
</reference>
<evidence type="ECO:0000259" key="7">
    <source>
        <dbReference type="Pfam" id="PF06271"/>
    </source>
</evidence>
<dbReference type="AlphaFoldDB" id="A0A1Y4T4E6"/>
<evidence type="ECO:0000313" key="8">
    <source>
        <dbReference type="EMBL" id="OUQ36082.1"/>
    </source>
</evidence>
<dbReference type="InterPro" id="IPR051791">
    <property type="entry name" value="Pra-immunoreactive"/>
</dbReference>
<organism evidence="8 9">
    <name type="scientific">Massilimicrobiota timonensis</name>
    <dbReference type="NCBI Taxonomy" id="1776392"/>
    <lineage>
        <taxon>Bacteria</taxon>
        <taxon>Bacillati</taxon>
        <taxon>Bacillota</taxon>
        <taxon>Erysipelotrichia</taxon>
        <taxon>Erysipelotrichales</taxon>
        <taxon>Erysipelotrichaceae</taxon>
        <taxon>Massilimicrobiota</taxon>
    </lineage>
</organism>
<evidence type="ECO:0000256" key="1">
    <source>
        <dbReference type="ARBA" id="ARBA00004651"/>
    </source>
</evidence>
<evidence type="ECO:0000256" key="3">
    <source>
        <dbReference type="ARBA" id="ARBA00022692"/>
    </source>
</evidence>
<feature type="transmembrane region" description="Helical" evidence="6">
    <location>
        <begin position="71"/>
        <end position="94"/>
    </location>
</feature>
<evidence type="ECO:0000256" key="2">
    <source>
        <dbReference type="ARBA" id="ARBA00022475"/>
    </source>
</evidence>
<dbReference type="OrthoDB" id="3183738at2"/>
<gene>
    <name evidence="8" type="ORF">B5E75_02065</name>
</gene>
<feature type="domain" description="RDD" evidence="7">
    <location>
        <begin position="26"/>
        <end position="189"/>
    </location>
</feature>
<proteinExistence type="predicted"/>
<keyword evidence="3 6" id="KW-0812">Transmembrane</keyword>
<dbReference type="EMBL" id="NFLJ01000004">
    <property type="protein sequence ID" value="OUQ36082.1"/>
    <property type="molecule type" value="Genomic_DNA"/>
</dbReference>
<feature type="transmembrane region" description="Helical" evidence="6">
    <location>
        <begin position="29"/>
        <end position="51"/>
    </location>
</feature>
<feature type="transmembrane region" description="Helical" evidence="6">
    <location>
        <begin position="159"/>
        <end position="176"/>
    </location>
</feature>
<keyword evidence="9" id="KW-1185">Reference proteome</keyword>
<keyword evidence="5 6" id="KW-0472">Membrane</keyword>
<dbReference type="PANTHER" id="PTHR36115:SF6">
    <property type="entry name" value="PROLINE-RICH ANTIGEN HOMOLOG"/>
    <property type="match status" value="1"/>
</dbReference>
<dbReference type="RefSeq" id="WP_087357137.1">
    <property type="nucleotide sequence ID" value="NZ_NFLJ01000004.1"/>
</dbReference>
<keyword evidence="4 6" id="KW-1133">Transmembrane helix</keyword>
<dbReference type="GO" id="GO:0005886">
    <property type="term" value="C:plasma membrane"/>
    <property type="evidence" value="ECO:0007669"/>
    <property type="project" value="UniProtKB-SubCell"/>
</dbReference>
<name>A0A1Y4T4E6_9FIRM</name>
<accession>A0A1Y4T4E6</accession>
<protein>
    <submittedName>
        <fullName evidence="8">RDD family protein</fullName>
    </submittedName>
</protein>
<dbReference type="Pfam" id="PF06271">
    <property type="entry name" value="RDD"/>
    <property type="match status" value="1"/>
</dbReference>
<comment type="caution">
    <text evidence="8">The sequence shown here is derived from an EMBL/GenBank/DDBJ whole genome shotgun (WGS) entry which is preliminary data.</text>
</comment>
<dbReference type="PANTHER" id="PTHR36115">
    <property type="entry name" value="PROLINE-RICH ANTIGEN HOMOLOG-RELATED"/>
    <property type="match status" value="1"/>
</dbReference>
<dbReference type="InterPro" id="IPR010432">
    <property type="entry name" value="RDD"/>
</dbReference>